<keyword evidence="5 6" id="KW-0472">Membrane</keyword>
<evidence type="ECO:0000256" key="2">
    <source>
        <dbReference type="ARBA" id="ARBA00022448"/>
    </source>
</evidence>
<dbReference type="SUPFAM" id="SSF161098">
    <property type="entry name" value="MetI-like"/>
    <property type="match status" value="2"/>
</dbReference>
<dbReference type="PROSITE" id="PS50928">
    <property type="entry name" value="ABC_TM1"/>
    <property type="match status" value="2"/>
</dbReference>
<organism evidence="8 9">
    <name type="scientific">Oceanobacillus oncorhynchi</name>
    <dbReference type="NCBI Taxonomy" id="545501"/>
    <lineage>
        <taxon>Bacteria</taxon>
        <taxon>Bacillati</taxon>
        <taxon>Bacillota</taxon>
        <taxon>Bacilli</taxon>
        <taxon>Bacillales</taxon>
        <taxon>Bacillaceae</taxon>
        <taxon>Oceanobacillus</taxon>
    </lineage>
</organism>
<gene>
    <name evidence="8" type="primary">cysW</name>
    <name evidence="8" type="ORF">BN997_01943</name>
</gene>
<sequence>MKENIRKLVKQPLLLILVVLIMLTLIIFIAFPMFQIFLSSFLSNGEINWQGYERVFAGGQLTSALTNSLVLAIIVSILSTAIAYFFAYTFAYIEVPFKKIFNGIAILPVISPPFVIALSAILLFGRGGFISETLLGIENANIYGLHGLILVQTLTYFPVAFLVLAGLLRSISPSLEEASDNLGSTKWQTFKKVTLPLSVPGIGNAFLLVFIQSMADFGNPMTIGGDYNTVAREIYMQAVGSYNMQAGAALAMVLLTVTVILYAVQKFWVGKKSYVTVTGKPTSARKMVSKGVFRRIMIGICYGLSATVILFYILVPIGSFIQLWGVNYSFTLDHYSYVFSIGQKAVVDTLQLSIIATPIGGLFAMILAFLIVRKRFAGKKLMEGISMLSIAIPGTVIGISYILAFNQAPLAITGTALIIIAAFIVRAMPVGIRSGITSLQQIDPSIEEAATNLGASGSKTFFSIVLPLIRPAFFSSLVYTFVKSMTAMSAVIFLVSARYNLITASILAQVESGRIGVASAYCTLLIILMIAAMLVLNGLTALFTGKWKLRKDKQTGAEIISKDAANADSVNAA</sequence>
<evidence type="ECO:0000256" key="1">
    <source>
        <dbReference type="ARBA" id="ARBA00004141"/>
    </source>
</evidence>
<dbReference type="Gene3D" id="1.10.3720.10">
    <property type="entry name" value="MetI-like"/>
    <property type="match status" value="2"/>
</dbReference>
<evidence type="ECO:0000259" key="7">
    <source>
        <dbReference type="PROSITE" id="PS50928"/>
    </source>
</evidence>
<feature type="domain" description="ABC transmembrane type-1" evidence="7">
    <location>
        <begin position="65"/>
        <end position="265"/>
    </location>
</feature>
<protein>
    <submittedName>
        <fullName evidence="8">Sulfate transport system permease protein CysW</fullName>
    </submittedName>
</protein>
<feature type="transmembrane region" description="Helical" evidence="6">
    <location>
        <begin position="515"/>
        <end position="543"/>
    </location>
</feature>
<reference evidence="8 9" key="1">
    <citation type="submission" date="2014-11" db="EMBL/GenBank/DDBJ databases">
        <authorList>
            <person name="Urmite Genomes Urmite Genomes"/>
        </authorList>
    </citation>
    <scope>NUCLEOTIDE SEQUENCE [LARGE SCALE GENOMIC DNA]</scope>
    <source>
        <strain evidence="8 9">Oc5</strain>
    </source>
</reference>
<evidence type="ECO:0000313" key="9">
    <source>
        <dbReference type="Proteomes" id="UP000040453"/>
    </source>
</evidence>
<dbReference type="EMBL" id="CDGG01000001">
    <property type="protein sequence ID" value="CEI82088.1"/>
    <property type="molecule type" value="Genomic_DNA"/>
</dbReference>
<keyword evidence="9" id="KW-1185">Reference proteome</keyword>
<evidence type="ECO:0000256" key="6">
    <source>
        <dbReference type="RuleBase" id="RU363032"/>
    </source>
</evidence>
<dbReference type="RefSeq" id="WP_084612905.1">
    <property type="nucleotide sequence ID" value="NZ_CDGG01000001.1"/>
</dbReference>
<feature type="transmembrane region" description="Helical" evidence="6">
    <location>
        <begin position="296"/>
        <end position="321"/>
    </location>
</feature>
<feature type="domain" description="ABC transmembrane type-1" evidence="7">
    <location>
        <begin position="346"/>
        <end position="536"/>
    </location>
</feature>
<evidence type="ECO:0000256" key="4">
    <source>
        <dbReference type="ARBA" id="ARBA00022989"/>
    </source>
</evidence>
<comment type="similarity">
    <text evidence="6">Belongs to the binding-protein-dependent transport system permease family.</text>
</comment>
<feature type="transmembrane region" description="Helical" evidence="6">
    <location>
        <begin position="69"/>
        <end position="93"/>
    </location>
</feature>
<dbReference type="OrthoDB" id="9776648at2"/>
<keyword evidence="2 6" id="KW-0813">Transport</keyword>
<feature type="transmembrane region" description="Helical" evidence="6">
    <location>
        <begin position="145"/>
        <end position="168"/>
    </location>
</feature>
<feature type="transmembrane region" description="Helical" evidence="6">
    <location>
        <begin position="384"/>
        <end position="404"/>
    </location>
</feature>
<name>A0A0A1MG58_9BACI</name>
<accession>A0A0A1MG58</accession>
<dbReference type="PANTHER" id="PTHR43496">
    <property type="entry name" value="PROTEIN LPLB"/>
    <property type="match status" value="1"/>
</dbReference>
<feature type="transmembrane region" description="Helical" evidence="6">
    <location>
        <begin position="100"/>
        <end position="125"/>
    </location>
</feature>
<dbReference type="GO" id="GO:0055085">
    <property type="term" value="P:transmembrane transport"/>
    <property type="evidence" value="ECO:0007669"/>
    <property type="project" value="InterPro"/>
</dbReference>
<dbReference type="STRING" id="545501.BN997_01943"/>
<dbReference type="Proteomes" id="UP000040453">
    <property type="component" value="Unassembled WGS sequence"/>
</dbReference>
<feature type="transmembrane region" description="Helical" evidence="6">
    <location>
        <begin position="193"/>
        <end position="211"/>
    </location>
</feature>
<evidence type="ECO:0000256" key="3">
    <source>
        <dbReference type="ARBA" id="ARBA00022692"/>
    </source>
</evidence>
<dbReference type="InterPro" id="IPR035906">
    <property type="entry name" value="MetI-like_sf"/>
</dbReference>
<feature type="transmembrane region" description="Helical" evidence="6">
    <location>
        <begin position="246"/>
        <end position="264"/>
    </location>
</feature>
<dbReference type="PANTHER" id="PTHR43496:SF1">
    <property type="entry name" value="POLYGALACTURONAN_RHAMNOGALACTURONAN TRANSPORT SYSTEM PERMEASE PROTEIN YTEP"/>
    <property type="match status" value="1"/>
</dbReference>
<dbReference type="GO" id="GO:0005886">
    <property type="term" value="C:plasma membrane"/>
    <property type="evidence" value="ECO:0007669"/>
    <property type="project" value="UniProtKB-SubCell"/>
</dbReference>
<proteinExistence type="inferred from homology"/>
<feature type="transmembrane region" description="Helical" evidence="6">
    <location>
        <begin position="410"/>
        <end position="428"/>
    </location>
</feature>
<feature type="transmembrane region" description="Helical" evidence="6">
    <location>
        <begin position="350"/>
        <end position="372"/>
    </location>
</feature>
<dbReference type="Pfam" id="PF00528">
    <property type="entry name" value="BPD_transp_1"/>
    <property type="match status" value="2"/>
</dbReference>
<dbReference type="AlphaFoldDB" id="A0A0A1MG58"/>
<keyword evidence="4 6" id="KW-1133">Transmembrane helix</keyword>
<evidence type="ECO:0000313" key="8">
    <source>
        <dbReference type="EMBL" id="CEI82088.1"/>
    </source>
</evidence>
<keyword evidence="3 6" id="KW-0812">Transmembrane</keyword>
<dbReference type="CDD" id="cd06261">
    <property type="entry name" value="TM_PBP2"/>
    <property type="match status" value="2"/>
</dbReference>
<evidence type="ECO:0000256" key="5">
    <source>
        <dbReference type="ARBA" id="ARBA00023136"/>
    </source>
</evidence>
<comment type="subcellular location">
    <subcellularLocation>
        <location evidence="6">Cell membrane</location>
        <topology evidence="6">Multi-pass membrane protein</topology>
    </subcellularLocation>
    <subcellularLocation>
        <location evidence="1">Membrane</location>
        <topology evidence="1">Multi-pass membrane protein</topology>
    </subcellularLocation>
</comment>
<feature type="transmembrane region" description="Helical" evidence="6">
    <location>
        <begin position="12"/>
        <end position="34"/>
    </location>
</feature>
<dbReference type="InterPro" id="IPR000515">
    <property type="entry name" value="MetI-like"/>
</dbReference>